<protein>
    <submittedName>
        <fullName evidence="1">Uncharacterized protein</fullName>
    </submittedName>
</protein>
<dbReference type="EMBL" id="GBXM01101910">
    <property type="protein sequence ID" value="JAH06667.1"/>
    <property type="molecule type" value="Transcribed_RNA"/>
</dbReference>
<evidence type="ECO:0000313" key="1">
    <source>
        <dbReference type="EMBL" id="JAH06667.1"/>
    </source>
</evidence>
<proteinExistence type="predicted"/>
<sequence length="27" mass="3135">MSVKLRCLVFHLVNEITTQQLCFISPN</sequence>
<name>A0A0E9PQU1_ANGAN</name>
<accession>A0A0E9PQU1</accession>
<organism evidence="1">
    <name type="scientific">Anguilla anguilla</name>
    <name type="common">European freshwater eel</name>
    <name type="synonym">Muraena anguilla</name>
    <dbReference type="NCBI Taxonomy" id="7936"/>
    <lineage>
        <taxon>Eukaryota</taxon>
        <taxon>Metazoa</taxon>
        <taxon>Chordata</taxon>
        <taxon>Craniata</taxon>
        <taxon>Vertebrata</taxon>
        <taxon>Euteleostomi</taxon>
        <taxon>Actinopterygii</taxon>
        <taxon>Neopterygii</taxon>
        <taxon>Teleostei</taxon>
        <taxon>Anguilliformes</taxon>
        <taxon>Anguillidae</taxon>
        <taxon>Anguilla</taxon>
    </lineage>
</organism>
<reference evidence="1" key="1">
    <citation type="submission" date="2014-11" db="EMBL/GenBank/DDBJ databases">
        <authorList>
            <person name="Amaro Gonzalez C."/>
        </authorList>
    </citation>
    <scope>NUCLEOTIDE SEQUENCE</scope>
</reference>
<dbReference type="AlphaFoldDB" id="A0A0E9PQU1"/>
<reference evidence="1" key="2">
    <citation type="journal article" date="2015" name="Fish Shellfish Immunol.">
        <title>Early steps in the European eel (Anguilla anguilla)-Vibrio vulnificus interaction in the gills: Role of the RtxA13 toxin.</title>
        <authorList>
            <person name="Callol A."/>
            <person name="Pajuelo D."/>
            <person name="Ebbesson L."/>
            <person name="Teles M."/>
            <person name="MacKenzie S."/>
            <person name="Amaro C."/>
        </authorList>
    </citation>
    <scope>NUCLEOTIDE SEQUENCE</scope>
</reference>